<keyword evidence="4 6" id="KW-0862">Zinc</keyword>
<keyword evidence="9" id="KW-1185">Reference proteome</keyword>
<dbReference type="SUPFAM" id="SSF51735">
    <property type="entry name" value="NAD(P)-binding Rossmann-fold domains"/>
    <property type="match status" value="1"/>
</dbReference>
<evidence type="ECO:0000259" key="7">
    <source>
        <dbReference type="SMART" id="SM00829"/>
    </source>
</evidence>
<comment type="similarity">
    <text evidence="2 6">Belongs to the zinc-containing alcohol dehydrogenase family.</text>
</comment>
<dbReference type="SMART" id="SM00829">
    <property type="entry name" value="PKS_ER"/>
    <property type="match status" value="1"/>
</dbReference>
<dbReference type="SUPFAM" id="SSF50129">
    <property type="entry name" value="GroES-like"/>
    <property type="match status" value="1"/>
</dbReference>
<dbReference type="AlphaFoldDB" id="A0A2A9NTP4"/>
<dbReference type="PANTHER" id="PTHR43161">
    <property type="entry name" value="SORBITOL DEHYDROGENASE"/>
    <property type="match status" value="1"/>
</dbReference>
<gene>
    <name evidence="8" type="ORF">AMATHDRAFT_75122</name>
</gene>
<dbReference type="STRING" id="703135.A0A2A9NTP4"/>
<evidence type="ECO:0000256" key="1">
    <source>
        <dbReference type="ARBA" id="ARBA00001947"/>
    </source>
</evidence>
<sequence>MSLMKAARYYGPKDIRIEQIPIPVPKSGQVLIKVSIVVPFCGSDLHAYLATTPKWPTIDKPDPITGETLPTTLGHEFSGTIVELGPGIDANNWHVGQNVVVEPIYSCMKDTCRPCSSGSRNTCPLVNCYGIGGWGGGLSEYIAIDIKVVYKLPDGVPLEVGACVEPLSVAWHAVKRGGFTKGQTALILGAGPIGLFILKVLRAIDPTSTIIVSEPASIRREQALKHGATIAVNPKETSTRDTVLGATGDGVDVAFDAAGVQATIDAAVFSVRPKGKVVSVAIWETGHNASLNLSYIAVREIELIGVICYENDHPEVLAAIAAGKITNLEDLITRKIGLDDVVEKGFHTLINDKDSVVKIIVHP</sequence>
<dbReference type="Pfam" id="PF00107">
    <property type="entry name" value="ADH_zinc_N"/>
    <property type="match status" value="1"/>
</dbReference>
<evidence type="ECO:0000256" key="4">
    <source>
        <dbReference type="ARBA" id="ARBA00022833"/>
    </source>
</evidence>
<comment type="cofactor">
    <cofactor evidence="1 6">
        <name>Zn(2+)</name>
        <dbReference type="ChEBI" id="CHEBI:29105"/>
    </cofactor>
</comment>
<keyword evidence="3 6" id="KW-0479">Metal-binding</keyword>
<keyword evidence="5" id="KW-0560">Oxidoreductase</keyword>
<dbReference type="EMBL" id="KZ301991">
    <property type="protein sequence ID" value="PFH51146.1"/>
    <property type="molecule type" value="Genomic_DNA"/>
</dbReference>
<dbReference type="InterPro" id="IPR002328">
    <property type="entry name" value="ADH_Zn_CS"/>
</dbReference>
<dbReference type="GO" id="GO:0005737">
    <property type="term" value="C:cytoplasm"/>
    <property type="evidence" value="ECO:0007669"/>
    <property type="project" value="TreeGrafter"/>
</dbReference>
<dbReference type="InterPro" id="IPR013149">
    <property type="entry name" value="ADH-like_C"/>
</dbReference>
<dbReference type="Gene3D" id="3.90.180.10">
    <property type="entry name" value="Medium-chain alcohol dehydrogenases, catalytic domain"/>
    <property type="match status" value="1"/>
</dbReference>
<dbReference type="InterPro" id="IPR036291">
    <property type="entry name" value="NAD(P)-bd_dom_sf"/>
</dbReference>
<evidence type="ECO:0000313" key="9">
    <source>
        <dbReference type="Proteomes" id="UP000242287"/>
    </source>
</evidence>
<dbReference type="Gene3D" id="3.40.50.720">
    <property type="entry name" value="NAD(P)-binding Rossmann-like Domain"/>
    <property type="match status" value="1"/>
</dbReference>
<organism evidence="8 9">
    <name type="scientific">Amanita thiersii Skay4041</name>
    <dbReference type="NCBI Taxonomy" id="703135"/>
    <lineage>
        <taxon>Eukaryota</taxon>
        <taxon>Fungi</taxon>
        <taxon>Dikarya</taxon>
        <taxon>Basidiomycota</taxon>
        <taxon>Agaricomycotina</taxon>
        <taxon>Agaricomycetes</taxon>
        <taxon>Agaricomycetidae</taxon>
        <taxon>Agaricales</taxon>
        <taxon>Pluteineae</taxon>
        <taxon>Amanitaceae</taxon>
        <taxon>Amanita</taxon>
    </lineage>
</organism>
<dbReference type="OrthoDB" id="3941538at2759"/>
<dbReference type="GO" id="GO:0034079">
    <property type="term" value="P:butanediol biosynthetic process"/>
    <property type="evidence" value="ECO:0007669"/>
    <property type="project" value="TreeGrafter"/>
</dbReference>
<evidence type="ECO:0000256" key="6">
    <source>
        <dbReference type="RuleBase" id="RU361277"/>
    </source>
</evidence>
<proteinExistence type="inferred from homology"/>
<dbReference type="GO" id="GO:0000721">
    <property type="term" value="F:(R,R)-butanediol dehydrogenase activity"/>
    <property type="evidence" value="ECO:0007669"/>
    <property type="project" value="TreeGrafter"/>
</dbReference>
<dbReference type="InterPro" id="IPR020843">
    <property type="entry name" value="ER"/>
</dbReference>
<evidence type="ECO:0000256" key="5">
    <source>
        <dbReference type="ARBA" id="ARBA00023002"/>
    </source>
</evidence>
<dbReference type="PROSITE" id="PS00059">
    <property type="entry name" value="ADH_ZINC"/>
    <property type="match status" value="1"/>
</dbReference>
<dbReference type="GO" id="GO:0008270">
    <property type="term" value="F:zinc ion binding"/>
    <property type="evidence" value="ECO:0007669"/>
    <property type="project" value="InterPro"/>
</dbReference>
<reference evidence="8 9" key="1">
    <citation type="submission" date="2014-02" db="EMBL/GenBank/DDBJ databases">
        <title>Transposable element dynamics among asymbiotic and ectomycorrhizal Amanita fungi.</title>
        <authorList>
            <consortium name="DOE Joint Genome Institute"/>
            <person name="Hess J."/>
            <person name="Skrede I."/>
            <person name="Wolfe B."/>
            <person name="LaButti K."/>
            <person name="Ohm R.A."/>
            <person name="Grigoriev I.V."/>
            <person name="Pringle A."/>
        </authorList>
    </citation>
    <scope>NUCLEOTIDE SEQUENCE [LARGE SCALE GENOMIC DNA]</scope>
    <source>
        <strain evidence="8 9">SKay4041</strain>
    </source>
</reference>
<dbReference type="Pfam" id="PF08240">
    <property type="entry name" value="ADH_N"/>
    <property type="match status" value="1"/>
</dbReference>
<evidence type="ECO:0000313" key="8">
    <source>
        <dbReference type="EMBL" id="PFH51146.1"/>
    </source>
</evidence>
<feature type="domain" description="Enoyl reductase (ER)" evidence="7">
    <location>
        <begin position="11"/>
        <end position="357"/>
    </location>
</feature>
<dbReference type="InterPro" id="IPR013154">
    <property type="entry name" value="ADH-like_N"/>
</dbReference>
<accession>A0A2A9NTP4</accession>
<dbReference type="PANTHER" id="PTHR43161:SF23">
    <property type="entry name" value="(R,R)-BUTANEDIOL DEHYDROGENASE-RELATED"/>
    <property type="match status" value="1"/>
</dbReference>
<dbReference type="InterPro" id="IPR011032">
    <property type="entry name" value="GroES-like_sf"/>
</dbReference>
<evidence type="ECO:0000256" key="2">
    <source>
        <dbReference type="ARBA" id="ARBA00008072"/>
    </source>
</evidence>
<protein>
    <recommendedName>
        <fullName evidence="7">Enoyl reductase (ER) domain-containing protein</fullName>
    </recommendedName>
</protein>
<dbReference type="CDD" id="cd08233">
    <property type="entry name" value="butanediol_DH_like"/>
    <property type="match status" value="1"/>
</dbReference>
<name>A0A2A9NTP4_9AGAR</name>
<evidence type="ECO:0000256" key="3">
    <source>
        <dbReference type="ARBA" id="ARBA00022723"/>
    </source>
</evidence>
<dbReference type="Proteomes" id="UP000242287">
    <property type="component" value="Unassembled WGS sequence"/>
</dbReference>